<keyword evidence="9" id="KW-1185">Reference proteome</keyword>
<dbReference type="EMBL" id="CP029287">
    <property type="protein sequence ID" value="AWR99124.1"/>
    <property type="molecule type" value="Genomic_DNA"/>
</dbReference>
<organism evidence="8 9">
    <name type="scientific">Metallosphaera hakonensis JCM 8857 = DSM 7519</name>
    <dbReference type="NCBI Taxonomy" id="1293036"/>
    <lineage>
        <taxon>Archaea</taxon>
        <taxon>Thermoproteota</taxon>
        <taxon>Thermoprotei</taxon>
        <taxon>Sulfolobales</taxon>
        <taxon>Sulfolobaceae</taxon>
        <taxon>Metallosphaera</taxon>
    </lineage>
</organism>
<evidence type="ECO:0000256" key="2">
    <source>
        <dbReference type="ARBA" id="ARBA00022475"/>
    </source>
</evidence>
<keyword evidence="3 6" id="KW-0812">Transmembrane</keyword>
<feature type="domain" description="EamA" evidence="7">
    <location>
        <begin position="6"/>
        <end position="127"/>
    </location>
</feature>
<dbReference type="InterPro" id="IPR037185">
    <property type="entry name" value="EmrE-like"/>
</dbReference>
<evidence type="ECO:0000256" key="3">
    <source>
        <dbReference type="ARBA" id="ARBA00022692"/>
    </source>
</evidence>
<dbReference type="STRING" id="1293036.GCA_001315825_01539"/>
<evidence type="ECO:0000313" key="9">
    <source>
        <dbReference type="Proteomes" id="UP000247586"/>
    </source>
</evidence>
<gene>
    <name evidence="8" type="ORF">DFR87_04775</name>
</gene>
<dbReference type="OrthoDB" id="17861at2157"/>
<feature type="transmembrane region" description="Helical" evidence="6">
    <location>
        <begin position="168"/>
        <end position="185"/>
    </location>
</feature>
<name>A0A2U9ISX5_9CREN</name>
<feature type="transmembrane region" description="Helical" evidence="6">
    <location>
        <begin position="255"/>
        <end position="275"/>
    </location>
</feature>
<reference evidence="8" key="1">
    <citation type="submission" date="2018-05" db="EMBL/GenBank/DDBJ databases">
        <title>Complete Genome Sequences of Extremely Thermoacidophilic, Metal-Mobilizing Type-Strain Members of the Archaeal Family Sulfolobaceae: Acidianus brierleyi DSM-1651T, Acidianus sulfidivorans DSM-18786T, Metallosphaera hakonensis DSM-7519T, and Metallosphaera prunae DSM-10039T.</title>
        <authorList>
            <person name="Counts J.A."/>
            <person name="Kelly R.M."/>
        </authorList>
    </citation>
    <scope>NUCLEOTIDE SEQUENCE [LARGE SCALE GENOMIC DNA]</scope>
    <source>
        <strain evidence="8">HO1-1</strain>
    </source>
</reference>
<dbReference type="InterPro" id="IPR000620">
    <property type="entry name" value="EamA_dom"/>
</dbReference>
<dbReference type="KEGG" id="mhk:DFR87_04775"/>
<protein>
    <submittedName>
        <fullName evidence="8">Permease</fullName>
    </submittedName>
</protein>
<feature type="transmembrane region" description="Helical" evidence="6">
    <location>
        <begin position="230"/>
        <end position="249"/>
    </location>
</feature>
<proteinExistence type="predicted"/>
<keyword evidence="5 6" id="KW-0472">Membrane</keyword>
<evidence type="ECO:0000259" key="7">
    <source>
        <dbReference type="Pfam" id="PF00892"/>
    </source>
</evidence>
<feature type="transmembrane region" description="Helical" evidence="6">
    <location>
        <begin position="137"/>
        <end position="156"/>
    </location>
</feature>
<sequence length="278" mass="29967">MSPRQILNLFALIVFWGSAFPIIKITLNFMSPFVIALIRVLVGGTILFLITRRLTIGVKESVSALLNIGIFLILLNLGIQYSSNPGLASTLIYTQPVFVLILSRLVLKERLNLIQVLGTVIAFVGIVSAVGVTDFNIGSVIALAGGLTWALGTIYYRVNLRDREVMSLNAYMSLFSSLFIFPVSLLDFHLTLNPMGIGLALLVSVTAQALGFILWFNAVRTIGPVRASSAVLLVPVSSYLFSLVLLGEIPTLPEALGSAITLLGVFLTFLPGASVKRA</sequence>
<dbReference type="PANTHER" id="PTHR32322">
    <property type="entry name" value="INNER MEMBRANE TRANSPORTER"/>
    <property type="match status" value="1"/>
</dbReference>
<keyword evidence="4 6" id="KW-1133">Transmembrane helix</keyword>
<dbReference type="RefSeq" id="WP_110369016.1">
    <property type="nucleotide sequence ID" value="NZ_CP029287.2"/>
</dbReference>
<dbReference type="Pfam" id="PF00892">
    <property type="entry name" value="EamA"/>
    <property type="match status" value="2"/>
</dbReference>
<accession>A0A2U9ISX5</accession>
<feature type="transmembrane region" description="Helical" evidence="6">
    <location>
        <begin position="29"/>
        <end position="50"/>
    </location>
</feature>
<dbReference type="GO" id="GO:0005886">
    <property type="term" value="C:plasma membrane"/>
    <property type="evidence" value="ECO:0007669"/>
    <property type="project" value="UniProtKB-SubCell"/>
</dbReference>
<evidence type="ECO:0000256" key="6">
    <source>
        <dbReference type="SAM" id="Phobius"/>
    </source>
</evidence>
<dbReference type="InterPro" id="IPR050638">
    <property type="entry name" value="AA-Vitamin_Transporters"/>
</dbReference>
<dbReference type="AlphaFoldDB" id="A0A2U9ISX5"/>
<feature type="transmembrane region" description="Helical" evidence="6">
    <location>
        <begin position="197"/>
        <end position="218"/>
    </location>
</feature>
<feature type="transmembrane region" description="Helical" evidence="6">
    <location>
        <begin position="113"/>
        <end position="131"/>
    </location>
</feature>
<feature type="transmembrane region" description="Helical" evidence="6">
    <location>
        <begin position="62"/>
        <end position="81"/>
    </location>
</feature>
<evidence type="ECO:0000256" key="4">
    <source>
        <dbReference type="ARBA" id="ARBA00022989"/>
    </source>
</evidence>
<evidence type="ECO:0000313" key="8">
    <source>
        <dbReference type="EMBL" id="AWR99124.1"/>
    </source>
</evidence>
<evidence type="ECO:0000256" key="5">
    <source>
        <dbReference type="ARBA" id="ARBA00023136"/>
    </source>
</evidence>
<dbReference type="PANTHER" id="PTHR32322:SF18">
    <property type="entry name" value="S-ADENOSYLMETHIONINE_S-ADENOSYLHOMOCYSTEINE TRANSPORTER"/>
    <property type="match status" value="1"/>
</dbReference>
<feature type="domain" description="EamA" evidence="7">
    <location>
        <begin position="137"/>
        <end position="269"/>
    </location>
</feature>
<evidence type="ECO:0000256" key="1">
    <source>
        <dbReference type="ARBA" id="ARBA00004651"/>
    </source>
</evidence>
<feature type="transmembrane region" description="Helical" evidence="6">
    <location>
        <begin position="87"/>
        <end position="106"/>
    </location>
</feature>
<comment type="subcellular location">
    <subcellularLocation>
        <location evidence="1">Cell membrane</location>
        <topology evidence="1">Multi-pass membrane protein</topology>
    </subcellularLocation>
</comment>
<dbReference type="SUPFAM" id="SSF103481">
    <property type="entry name" value="Multidrug resistance efflux transporter EmrE"/>
    <property type="match status" value="2"/>
</dbReference>
<dbReference type="Proteomes" id="UP000247586">
    <property type="component" value="Chromosome"/>
</dbReference>
<feature type="transmembrane region" description="Helical" evidence="6">
    <location>
        <begin position="7"/>
        <end position="23"/>
    </location>
</feature>
<dbReference type="GeneID" id="36834631"/>
<keyword evidence="2" id="KW-1003">Cell membrane</keyword>